<dbReference type="EC" id="3.5.1.4" evidence="3"/>
<dbReference type="AlphaFoldDB" id="A0A5M6C713"/>
<dbReference type="PANTHER" id="PTHR46072">
    <property type="entry name" value="AMIDASE-RELATED-RELATED"/>
    <property type="match status" value="1"/>
</dbReference>
<sequence length="539" mass="59021">MTVVTADWQAKAQVYKDSLLSKIPTDYLLPPSNIQNDEPSHTTLRSVLSPLEREITILDATALRDAIASRKYTSVEVIKAYAHAAAIVHQRTNCLMDYFLDEALERAKWLDDELERTGKPVGPLHGVPISVKDHLGLKGREVTAGFLSWVGNHVPIKDSVIISILRNVGGAVFWVKTTNPQAIMHLETNSFLGPTVNPYNAKLTAGGSSGGEGALVGGGGSPLGIGTDIGGSIRNPAANCGIYGFKPTSLRLPKAGNFTALAGQESIVGAIGPMARSVRDMYLFITTILAAEPWKFDNTVVRMPWRPEEVIFRGSGRGPKIGVMWDDGVVRLQPPMRRALALAVDKLRGAGLEVVEYKPFGTAESWDIISSLYMTDGGERVRGHVAESGEPLLPLTEWIMQNAKVRPPHELWELVVRRETFRNEYSAHFQSQDVDVILCAPNPGPANELGKATYWSYTSIFNLADYPAGVFPTGLFVDPAIDKKDGKYDFLSAKDEEYWAAYVPENMAGAPLALQVVAPRWEDEKVMKALEIISDIVRV</sequence>
<reference evidence="5" key="2">
    <citation type="submission" date="2024-01" db="EMBL/GenBank/DDBJ databases">
        <title>Comparative genomics of Cryptococcus and Kwoniella reveals pathogenesis evolution and contrasting modes of karyotype evolution via chromosome fusion or intercentromeric recombination.</title>
        <authorList>
            <person name="Coelho M.A."/>
            <person name="David-Palma M."/>
            <person name="Shea T."/>
            <person name="Bowers K."/>
            <person name="McGinley-Smith S."/>
            <person name="Mohammad A.W."/>
            <person name="Gnirke A."/>
            <person name="Yurkov A.M."/>
            <person name="Nowrousian M."/>
            <person name="Sun S."/>
            <person name="Cuomo C.A."/>
            <person name="Heitman J."/>
        </authorList>
    </citation>
    <scope>NUCLEOTIDE SEQUENCE</scope>
    <source>
        <strain evidence="5">CBS 12478</strain>
    </source>
</reference>
<dbReference type="Proteomes" id="UP000322225">
    <property type="component" value="Chromosome 10"/>
</dbReference>
<dbReference type="GO" id="GO:0004040">
    <property type="term" value="F:amidase activity"/>
    <property type="evidence" value="ECO:0007669"/>
    <property type="project" value="UniProtKB-EC"/>
</dbReference>
<evidence type="ECO:0000313" key="5">
    <source>
        <dbReference type="EMBL" id="WWD20966.1"/>
    </source>
</evidence>
<comment type="similarity">
    <text evidence="2">Belongs to the amidase family.</text>
</comment>
<dbReference type="OrthoDB" id="6428749at2759"/>
<proteinExistence type="inferred from homology"/>
<reference evidence="5" key="1">
    <citation type="submission" date="2017-08" db="EMBL/GenBank/DDBJ databases">
        <authorList>
            <person name="Cuomo C."/>
            <person name="Billmyre B."/>
            <person name="Heitman J."/>
        </authorList>
    </citation>
    <scope>NUCLEOTIDE SEQUENCE</scope>
    <source>
        <strain evidence="5">CBS 12478</strain>
    </source>
</reference>
<protein>
    <recommendedName>
        <fullName evidence="3">amidase</fullName>
        <ecNumber evidence="3">3.5.1.4</ecNumber>
    </recommendedName>
</protein>
<accession>A0A5M6C713</accession>
<dbReference type="Gene3D" id="3.90.1300.10">
    <property type="entry name" value="Amidase signature (AS) domain"/>
    <property type="match status" value="1"/>
</dbReference>
<keyword evidence="4" id="KW-0378">Hydrolase</keyword>
<dbReference type="SUPFAM" id="SSF75304">
    <property type="entry name" value="Amidase signature (AS) enzymes"/>
    <property type="match status" value="1"/>
</dbReference>
<dbReference type="PANTHER" id="PTHR46072:SF4">
    <property type="entry name" value="AMIDASE C550.07-RELATED"/>
    <property type="match status" value="1"/>
</dbReference>
<dbReference type="GeneID" id="43587466"/>
<evidence type="ECO:0000313" key="6">
    <source>
        <dbReference type="Proteomes" id="UP000322225"/>
    </source>
</evidence>
<evidence type="ECO:0000256" key="4">
    <source>
        <dbReference type="ARBA" id="ARBA00022801"/>
    </source>
</evidence>
<name>A0A5M6C713_9TREE</name>
<dbReference type="InterPro" id="IPR023631">
    <property type="entry name" value="Amidase_dom"/>
</dbReference>
<dbReference type="PROSITE" id="PS00571">
    <property type="entry name" value="AMIDASES"/>
    <property type="match status" value="1"/>
</dbReference>
<dbReference type="InterPro" id="IPR020556">
    <property type="entry name" value="Amidase_CS"/>
</dbReference>
<keyword evidence="6" id="KW-1185">Reference proteome</keyword>
<evidence type="ECO:0000256" key="3">
    <source>
        <dbReference type="ARBA" id="ARBA00012922"/>
    </source>
</evidence>
<dbReference type="InterPro" id="IPR036928">
    <property type="entry name" value="AS_sf"/>
</dbReference>
<comment type="catalytic activity">
    <reaction evidence="1">
        <text>a monocarboxylic acid amide + H2O = a monocarboxylate + NH4(+)</text>
        <dbReference type="Rhea" id="RHEA:12020"/>
        <dbReference type="ChEBI" id="CHEBI:15377"/>
        <dbReference type="ChEBI" id="CHEBI:28938"/>
        <dbReference type="ChEBI" id="CHEBI:35757"/>
        <dbReference type="ChEBI" id="CHEBI:83628"/>
        <dbReference type="EC" id="3.5.1.4"/>
    </reaction>
</comment>
<dbReference type="EMBL" id="CP144060">
    <property type="protein sequence ID" value="WWD20966.1"/>
    <property type="molecule type" value="Genomic_DNA"/>
</dbReference>
<evidence type="ECO:0000256" key="1">
    <source>
        <dbReference type="ARBA" id="ARBA00001311"/>
    </source>
</evidence>
<organism evidence="5 6">
    <name type="scientific">Kwoniella shandongensis</name>
    <dbReference type="NCBI Taxonomy" id="1734106"/>
    <lineage>
        <taxon>Eukaryota</taxon>
        <taxon>Fungi</taxon>
        <taxon>Dikarya</taxon>
        <taxon>Basidiomycota</taxon>
        <taxon>Agaricomycotina</taxon>
        <taxon>Tremellomycetes</taxon>
        <taxon>Tremellales</taxon>
        <taxon>Cryptococcaceae</taxon>
        <taxon>Kwoniella</taxon>
    </lineage>
</organism>
<dbReference type="PIRSF" id="PIRSF001221">
    <property type="entry name" value="Amidase_fungi"/>
    <property type="match status" value="1"/>
</dbReference>
<dbReference type="Pfam" id="PF01425">
    <property type="entry name" value="Amidase"/>
    <property type="match status" value="1"/>
</dbReference>
<dbReference type="KEGG" id="ksn:43587466"/>
<gene>
    <name evidence="5" type="ORF">CI109_105445</name>
</gene>
<dbReference type="RefSeq" id="XP_031862203.1">
    <property type="nucleotide sequence ID" value="XM_032003345.1"/>
</dbReference>
<evidence type="ECO:0000256" key="2">
    <source>
        <dbReference type="ARBA" id="ARBA00009199"/>
    </source>
</evidence>